<proteinExistence type="predicted"/>
<gene>
    <name evidence="1" type="ORF">MUK42_37145</name>
</gene>
<organism evidence="1 2">
    <name type="scientific">Musa troglodytarum</name>
    <name type="common">fe'i banana</name>
    <dbReference type="NCBI Taxonomy" id="320322"/>
    <lineage>
        <taxon>Eukaryota</taxon>
        <taxon>Viridiplantae</taxon>
        <taxon>Streptophyta</taxon>
        <taxon>Embryophyta</taxon>
        <taxon>Tracheophyta</taxon>
        <taxon>Spermatophyta</taxon>
        <taxon>Magnoliopsida</taxon>
        <taxon>Liliopsida</taxon>
        <taxon>Zingiberales</taxon>
        <taxon>Musaceae</taxon>
        <taxon>Musa</taxon>
    </lineage>
</organism>
<protein>
    <submittedName>
        <fullName evidence="1">Uncharacterized protein</fullName>
    </submittedName>
</protein>
<sequence>MVQLLKSKRLLPPSDRSYSESRNAQASALLTVEASKTTAEEATGSTVRSYTNIWELMLG</sequence>
<accession>A0A9E7GGC3</accession>
<dbReference type="EMBL" id="CP097508">
    <property type="protein sequence ID" value="URE12002.1"/>
    <property type="molecule type" value="Genomic_DNA"/>
</dbReference>
<dbReference type="Proteomes" id="UP001055439">
    <property type="component" value="Chromosome 6"/>
</dbReference>
<evidence type="ECO:0000313" key="1">
    <source>
        <dbReference type="EMBL" id="URE12002.1"/>
    </source>
</evidence>
<evidence type="ECO:0000313" key="2">
    <source>
        <dbReference type="Proteomes" id="UP001055439"/>
    </source>
</evidence>
<keyword evidence="2" id="KW-1185">Reference proteome</keyword>
<name>A0A9E7GGC3_9LILI</name>
<reference evidence="1" key="1">
    <citation type="submission" date="2022-05" db="EMBL/GenBank/DDBJ databases">
        <title>The Musa troglodytarum L. genome provides insights into the mechanism of non-climacteric behaviour and enrichment of carotenoids.</title>
        <authorList>
            <person name="Wang J."/>
        </authorList>
    </citation>
    <scope>NUCLEOTIDE SEQUENCE</scope>
    <source>
        <tissue evidence="1">Leaf</tissue>
    </source>
</reference>
<dbReference type="AlphaFoldDB" id="A0A9E7GGC3"/>